<evidence type="ECO:0000256" key="4">
    <source>
        <dbReference type="ARBA" id="ARBA00016009"/>
    </source>
</evidence>
<comment type="function">
    <text evidence="7">Component of the EKC/KEOPS complex that is required for the formation of a threonylcarbamoyl group on adenosine at position 37 (t(6)A37) in tRNAs that read codons beginning with adenine. The complex is probably involved in the transfer of the threonylcarbamoyl moiety of threonylcarbamoyl-AMP (TC-AMP) to the N6 group of A37. CGI121 acts as an allosteric effector that regulates the t(6)A activity of the complex. The EKC/KEOPS complex also promotes both telomere uncapping and telomere elongation. The complex is required for efficient recruitment of transcriptional coactivators. CGI121 is not required for tRNA modification.</text>
</comment>
<evidence type="ECO:0000256" key="8">
    <source>
        <dbReference type="RuleBase" id="RU004398"/>
    </source>
</evidence>
<name>A0AAD5UPW3_9FUNG</name>
<sequence>MKLNLSKVIVNEKLHQLNDSLHCYYFNNLQNAEELLALVKSPDSEFPNCTILDSTHLLSLFQIQQACTKAYLNQLNKKMKSKSIYTEILLSFSHNTSISEAFKHFGLSKKTREIIVIIEGDRLSEIRDYIKGDYNELEFNSDLKFIRKAFGVTDADKVERCVIAASALQGY</sequence>
<evidence type="ECO:0000313" key="10">
    <source>
        <dbReference type="Proteomes" id="UP001210925"/>
    </source>
</evidence>
<dbReference type="InterPro" id="IPR013926">
    <property type="entry name" value="CGI121/TPRKB"/>
</dbReference>
<evidence type="ECO:0000313" key="9">
    <source>
        <dbReference type="EMBL" id="KAJ3262578.1"/>
    </source>
</evidence>
<protein>
    <recommendedName>
        <fullName evidence="4">EKC/KEOPS complex subunit CGI121</fullName>
    </recommendedName>
    <alternativeName>
        <fullName evidence="3">EKC/KEOPS complex subunit cgi121</fullName>
    </alternativeName>
</protein>
<dbReference type="SUPFAM" id="SSF143870">
    <property type="entry name" value="PF0523-like"/>
    <property type="match status" value="1"/>
</dbReference>
<dbReference type="InterPro" id="IPR036504">
    <property type="entry name" value="CGI121/TPRKB_sf"/>
</dbReference>
<dbReference type="Pfam" id="PF08617">
    <property type="entry name" value="CGI-121"/>
    <property type="match status" value="1"/>
</dbReference>
<comment type="similarity">
    <text evidence="2 8">Belongs to the CGI121/TPRKB family.</text>
</comment>
<dbReference type="PANTHER" id="PTHR15840:SF10">
    <property type="entry name" value="EKC_KEOPS COMPLEX SUBUNIT TPRKB"/>
    <property type="match status" value="1"/>
</dbReference>
<dbReference type="Gene3D" id="3.30.2380.10">
    <property type="entry name" value="CGI121/TPRKB"/>
    <property type="match status" value="1"/>
</dbReference>
<evidence type="ECO:0000256" key="3">
    <source>
        <dbReference type="ARBA" id="ARBA00015316"/>
    </source>
</evidence>
<dbReference type="PANTHER" id="PTHR15840">
    <property type="entry name" value="CGI-121 FAMILY MEMBER"/>
    <property type="match status" value="1"/>
</dbReference>
<evidence type="ECO:0000256" key="7">
    <source>
        <dbReference type="ARBA" id="ARBA00025043"/>
    </source>
</evidence>
<organism evidence="9 10">
    <name type="scientific">Boothiomyces macroporosus</name>
    <dbReference type="NCBI Taxonomy" id="261099"/>
    <lineage>
        <taxon>Eukaryota</taxon>
        <taxon>Fungi</taxon>
        <taxon>Fungi incertae sedis</taxon>
        <taxon>Chytridiomycota</taxon>
        <taxon>Chytridiomycota incertae sedis</taxon>
        <taxon>Chytridiomycetes</taxon>
        <taxon>Rhizophydiales</taxon>
        <taxon>Terramycetaceae</taxon>
        <taxon>Boothiomyces</taxon>
    </lineage>
</organism>
<proteinExistence type="inferred from homology"/>
<dbReference type="GO" id="GO:0005634">
    <property type="term" value="C:nucleus"/>
    <property type="evidence" value="ECO:0007669"/>
    <property type="project" value="UniProtKB-SubCell"/>
</dbReference>
<evidence type="ECO:0000256" key="6">
    <source>
        <dbReference type="ARBA" id="ARBA00023242"/>
    </source>
</evidence>
<evidence type="ECO:0000256" key="5">
    <source>
        <dbReference type="ARBA" id="ARBA00022694"/>
    </source>
</evidence>
<comment type="subcellular location">
    <subcellularLocation>
        <location evidence="1">Nucleus</location>
    </subcellularLocation>
</comment>
<reference evidence="9" key="1">
    <citation type="submission" date="2020-05" db="EMBL/GenBank/DDBJ databases">
        <title>Phylogenomic resolution of chytrid fungi.</title>
        <authorList>
            <person name="Stajich J.E."/>
            <person name="Amses K."/>
            <person name="Simmons R."/>
            <person name="Seto K."/>
            <person name="Myers J."/>
            <person name="Bonds A."/>
            <person name="Quandt C.A."/>
            <person name="Barry K."/>
            <person name="Liu P."/>
            <person name="Grigoriev I."/>
            <person name="Longcore J.E."/>
            <person name="James T.Y."/>
        </authorList>
    </citation>
    <scope>NUCLEOTIDE SEQUENCE</scope>
    <source>
        <strain evidence="9">PLAUS21</strain>
    </source>
</reference>
<gene>
    <name evidence="9" type="ORF">HK103_000107</name>
</gene>
<dbReference type="GO" id="GO:0002949">
    <property type="term" value="P:tRNA threonylcarbamoyladenosine modification"/>
    <property type="evidence" value="ECO:0007669"/>
    <property type="project" value="TreeGrafter"/>
</dbReference>
<keyword evidence="5" id="KW-0819">tRNA processing</keyword>
<dbReference type="NCBIfam" id="NF011465">
    <property type="entry name" value="PRK14886.1-1"/>
    <property type="match status" value="1"/>
</dbReference>
<keyword evidence="6 8" id="KW-0539">Nucleus</keyword>
<accession>A0AAD5UPW3</accession>
<dbReference type="AlphaFoldDB" id="A0AAD5UPW3"/>
<comment type="caution">
    <text evidence="9">The sequence shown here is derived from an EMBL/GenBank/DDBJ whole genome shotgun (WGS) entry which is preliminary data.</text>
</comment>
<keyword evidence="10" id="KW-1185">Reference proteome</keyword>
<dbReference type="EMBL" id="JADGKB010000001">
    <property type="protein sequence ID" value="KAJ3262578.1"/>
    <property type="molecule type" value="Genomic_DNA"/>
</dbReference>
<evidence type="ECO:0000256" key="1">
    <source>
        <dbReference type="ARBA" id="ARBA00004123"/>
    </source>
</evidence>
<dbReference type="GO" id="GO:0000408">
    <property type="term" value="C:EKC/KEOPS complex"/>
    <property type="evidence" value="ECO:0007669"/>
    <property type="project" value="TreeGrafter"/>
</dbReference>
<dbReference type="GO" id="GO:0005829">
    <property type="term" value="C:cytosol"/>
    <property type="evidence" value="ECO:0007669"/>
    <property type="project" value="TreeGrafter"/>
</dbReference>
<dbReference type="Proteomes" id="UP001210925">
    <property type="component" value="Unassembled WGS sequence"/>
</dbReference>
<evidence type="ECO:0000256" key="2">
    <source>
        <dbReference type="ARBA" id="ARBA00005546"/>
    </source>
</evidence>